<feature type="compositionally biased region" description="Polar residues" evidence="2">
    <location>
        <begin position="741"/>
        <end position="755"/>
    </location>
</feature>
<feature type="region of interest" description="Disordered" evidence="2">
    <location>
        <begin position="560"/>
        <end position="584"/>
    </location>
</feature>
<dbReference type="EMBL" id="CAKOGL010000030">
    <property type="protein sequence ID" value="CAH2107584.1"/>
    <property type="molecule type" value="Genomic_DNA"/>
</dbReference>
<reference evidence="3" key="1">
    <citation type="submission" date="2022-03" db="EMBL/GenBank/DDBJ databases">
        <authorList>
            <person name="Tunstrom K."/>
        </authorList>
    </citation>
    <scope>NUCLEOTIDE SEQUENCE</scope>
</reference>
<organism evidence="3 4">
    <name type="scientific">Euphydryas editha</name>
    <name type="common">Edith's checkerspot</name>
    <dbReference type="NCBI Taxonomy" id="104508"/>
    <lineage>
        <taxon>Eukaryota</taxon>
        <taxon>Metazoa</taxon>
        <taxon>Ecdysozoa</taxon>
        <taxon>Arthropoda</taxon>
        <taxon>Hexapoda</taxon>
        <taxon>Insecta</taxon>
        <taxon>Pterygota</taxon>
        <taxon>Neoptera</taxon>
        <taxon>Endopterygota</taxon>
        <taxon>Lepidoptera</taxon>
        <taxon>Glossata</taxon>
        <taxon>Ditrysia</taxon>
        <taxon>Papilionoidea</taxon>
        <taxon>Nymphalidae</taxon>
        <taxon>Nymphalinae</taxon>
        <taxon>Euphydryas</taxon>
    </lineage>
</organism>
<dbReference type="AlphaFoldDB" id="A0AAU9VBT4"/>
<feature type="region of interest" description="Disordered" evidence="2">
    <location>
        <begin position="609"/>
        <end position="634"/>
    </location>
</feature>
<accession>A0AAU9VBT4</accession>
<comment type="caution">
    <text evidence="3">The sequence shown here is derived from an EMBL/GenBank/DDBJ whole genome shotgun (WGS) entry which is preliminary data.</text>
</comment>
<proteinExistence type="predicted"/>
<feature type="compositionally biased region" description="Basic and acidic residues" evidence="2">
    <location>
        <begin position="609"/>
        <end position="630"/>
    </location>
</feature>
<feature type="compositionally biased region" description="Polar residues" evidence="2">
    <location>
        <begin position="1006"/>
        <end position="1016"/>
    </location>
</feature>
<feature type="region of interest" description="Disordered" evidence="2">
    <location>
        <begin position="185"/>
        <end position="215"/>
    </location>
</feature>
<feature type="compositionally biased region" description="Basic and acidic residues" evidence="2">
    <location>
        <begin position="724"/>
        <end position="740"/>
    </location>
</feature>
<feature type="region of interest" description="Disordered" evidence="2">
    <location>
        <begin position="295"/>
        <end position="348"/>
    </location>
</feature>
<feature type="compositionally biased region" description="Basic and acidic residues" evidence="2">
    <location>
        <begin position="295"/>
        <end position="328"/>
    </location>
</feature>
<feature type="compositionally biased region" description="Polar residues" evidence="2">
    <location>
        <begin position="200"/>
        <end position="215"/>
    </location>
</feature>
<evidence type="ECO:0000313" key="4">
    <source>
        <dbReference type="Proteomes" id="UP001153954"/>
    </source>
</evidence>
<name>A0AAU9VBT4_EUPED</name>
<keyword evidence="1" id="KW-0175">Coiled coil</keyword>
<evidence type="ECO:0000256" key="1">
    <source>
        <dbReference type="SAM" id="Coils"/>
    </source>
</evidence>
<protein>
    <submittedName>
        <fullName evidence="3">Uncharacterized protein</fullName>
    </submittedName>
</protein>
<feature type="compositionally biased region" description="Polar residues" evidence="2">
    <location>
        <begin position="711"/>
        <end position="721"/>
    </location>
</feature>
<keyword evidence="4" id="KW-1185">Reference proteome</keyword>
<sequence length="1044" mass="119983">MDDLYDNLENYNDVNIVNELKSENKELKLKLEEYSKAIAQLQKNILQDFDKVNGEYKKLEINYSSLLKTARAEIQRKTDMINNLNLEKDMIILNTMKKTGKNFLNIAKSQLYSKGRADKNESNTDTIAMKEKQNKEAPLEVNIQKDNRVDSGQTSSVDTVSGINTETNSICSEEKAEKVLNSCEKNKNKENLPSVHQKDSVSQSNENDTNRNLSTPVNRFHEAKFSSDEDSEIKLSEDFRKSPLRNDVQYYEWQHNKDNRTDHHENYETSKEFFKSRSSRYTSIEKYKKYESFPRHRRHYGPERSKHRYTKDYTEYTERYPSRGDYGRQRSLRSPPSDKYNRSKSRDRRFAYERDNYLDYDKHSSRFNEHGAAKHKIRNELDEPSFKRQRNDSYSKYIEEISYINEREREFAEQQRVHITKPQEYALPQSSSCQSPDYIVIDSTFPEHSVKEIMSTAATKLEDPRNSSKKYILSLSNNTSILSTVVGRNIDLKMVDKSVWGIEKIGVPAALTYRISEQESDNLLKDIYMNIENPALHDSLESGEIQSHDEDLATFYSREIDKSDENETNSEHKNTDFETRKHTDVKEKDKNISEKFEITKYKIPKIKKPDKTYKENNSDDQKIQDTRDKNNLPVSRNVIVDVEKYQPCEQNIKQDSDKLSVEKEASENNAIENLKQIDSDKRKQEIIKTIEGDLELSDEASDVEFDKDTDQLLSKNESNIVLNVEKDDKISPSSKKDNKSAETTLQSEKTSTKNIDTTKSSSKKGLTKDSSKEKKRKRKRKTSEQNEIKESHDAKKTKEREFKESFSKDKKEKDSISKQTLNKFSDLFGDSSSLITPDDLGINNIPAQSAEKYTSIFENTQDAVDLTGEVIIKTVTSPAKVDTFNTSNSAFSTVLEKAGDKNHYSVNVTVVNDNIDNNAEAKNAISNNTYQNTKSELSINETNIVKTVIISSGKQPECVSESRLKDTSSNNGPSITALSSIKALATSTPQKCIDTVASTEEVDASSKLSNSSNVQNTDEHQNETDIPDVRVFVRRRRKLAKKAN</sequence>
<feature type="region of interest" description="Disordered" evidence="2">
    <location>
        <begin position="998"/>
        <end position="1029"/>
    </location>
</feature>
<feature type="compositionally biased region" description="Basic and acidic residues" evidence="2">
    <location>
        <begin position="782"/>
        <end position="815"/>
    </location>
</feature>
<feature type="coiled-coil region" evidence="1">
    <location>
        <begin position="17"/>
        <end position="87"/>
    </location>
</feature>
<dbReference type="Proteomes" id="UP001153954">
    <property type="component" value="Unassembled WGS sequence"/>
</dbReference>
<evidence type="ECO:0000256" key="2">
    <source>
        <dbReference type="SAM" id="MobiDB-lite"/>
    </source>
</evidence>
<feature type="region of interest" description="Disordered" evidence="2">
    <location>
        <begin position="699"/>
        <end position="815"/>
    </location>
</feature>
<gene>
    <name evidence="3" type="ORF">EEDITHA_LOCUS21604</name>
</gene>
<evidence type="ECO:0000313" key="3">
    <source>
        <dbReference type="EMBL" id="CAH2107584.1"/>
    </source>
</evidence>